<feature type="transmembrane region" description="Helical" evidence="9">
    <location>
        <begin position="577"/>
        <end position="605"/>
    </location>
</feature>
<dbReference type="PANTHER" id="PTHR13071:SF4">
    <property type="entry name" value="SMALL RIBOSOMAL SUBUNIT PROTEIN MS22"/>
    <property type="match status" value="1"/>
</dbReference>
<feature type="compositionally biased region" description="Low complexity" evidence="8">
    <location>
        <begin position="29"/>
        <end position="41"/>
    </location>
</feature>
<dbReference type="AlphaFoldDB" id="A0A914X859"/>
<keyword evidence="6 9" id="KW-1133">Transmembrane helix</keyword>
<feature type="transmembrane region" description="Helical" evidence="9">
    <location>
        <begin position="677"/>
        <end position="697"/>
    </location>
</feature>
<keyword evidence="7 9" id="KW-0472">Membrane</keyword>
<evidence type="ECO:0000256" key="1">
    <source>
        <dbReference type="ARBA" id="ARBA00004477"/>
    </source>
</evidence>
<sequence length="977" mass="111284">MMCSVQRRSCLLLSTTRRYSAWIAAKKQSKAGGSQAQQQQQRAEPTDVGRLFSDERVQGLLHKLTGVSVDKTFANKRISQAERPHYALMSVQEIERTREAMTKDALERLQMVPFVEPRDSRPEILSDDKEIAGFDKNKFVFTDITFDVTNRERTVVVREPDGVLRTATPEERDRMNRVYFERPYSPPFPPGVFSDSALTEALNSDKHEFVLDWACWYYEPDNPEFVNVARTVYDHADKFKKYDLLWATRHYGGLVFYLVLNRRIDGVLEHYAEQKKASEAADLIRLYRTAFTDWRKAIKTGDSDVQIIQDYVEQYCSPQSKLYSFLQGIAPELALGSQRSPQGPRKTPPSSRKPRKMTKNLSLVRRSNNRVKPTKAAKSPTPEYDQPSTSSEDAERRRRQEAADTGKLYFESSHKDDDWAPTTATIFKILVSIRMSAGIWSTISDCDEVYNYWEPLHLLLYGGGFQTWEYSPLYAIRSYLYVWLHLFPAFPFQALLPHTKVTTFFFLRCSIGFFNALADLYLYLAICRRLGKGVGRLYAVFTTFGTGMFIASCAFLPSSFSMTLNTVALAAYLDRKWFISVLATAASALVGWPFAAVLGLPVVVEMLLLKRHLAAKFVLYAGACGIALVALLVAVDSHYYGKTVLAPLNIVLYNVFSEHGPNLYGVEPASFYVKNLLLNWNVAVALAVLGLPASAFVYRSKRPANWDRFLPVLLPFLSGALWVAIFFSQPHKEERFLSPMYPLISLFAALGLDAVYRYGNWKLRKLEAMWNGLVLGTLALFVIVSLSRSAALHKNYHAPIDAYMALSEKLTKDANESGVRLPSSIRVCVGKEWYRYPSSFFLPHALGNSKVRLDFIKSEFAGLLPKRFENAPLPQATRLVPTEMNDMNREEVGRYVPVNSCDYLIDLETPDSTLLEPNFADKPTEWRSIHKEKFLLAQHSHPLYRAFLFPGLSQQHCRFGWYHVFERIKPPVTTSKI</sequence>
<feature type="transmembrane region" description="Helical" evidence="9">
    <location>
        <begin position="537"/>
        <end position="557"/>
    </location>
</feature>
<feature type="region of interest" description="Disordered" evidence="8">
    <location>
        <begin position="29"/>
        <end position="49"/>
    </location>
</feature>
<keyword evidence="3" id="KW-0808">Transferase</keyword>
<reference evidence="11" key="1">
    <citation type="submission" date="2022-11" db="UniProtKB">
        <authorList>
            <consortium name="WormBaseParasite"/>
        </authorList>
    </citation>
    <scope>IDENTIFICATION</scope>
</reference>
<feature type="transmembrane region" description="Helical" evidence="9">
    <location>
        <begin position="505"/>
        <end position="525"/>
    </location>
</feature>
<dbReference type="Proteomes" id="UP000887566">
    <property type="component" value="Unplaced"/>
</dbReference>
<evidence type="ECO:0000313" key="10">
    <source>
        <dbReference type="Proteomes" id="UP000887566"/>
    </source>
</evidence>
<evidence type="ECO:0000256" key="3">
    <source>
        <dbReference type="ARBA" id="ARBA00022679"/>
    </source>
</evidence>
<keyword evidence="2" id="KW-0328">Glycosyltransferase</keyword>
<evidence type="ECO:0000256" key="5">
    <source>
        <dbReference type="ARBA" id="ARBA00022824"/>
    </source>
</evidence>
<feature type="transmembrane region" description="Helical" evidence="9">
    <location>
        <begin position="709"/>
        <end position="727"/>
    </location>
</feature>
<name>A0A914X859_9BILA</name>
<evidence type="ECO:0000313" key="11">
    <source>
        <dbReference type="WBParaSite" id="PSAMB.scaffold6799size8772.g29105.t1"/>
    </source>
</evidence>
<dbReference type="Pfam" id="PF10245">
    <property type="entry name" value="MRP-S22"/>
    <property type="match status" value="1"/>
</dbReference>
<proteinExistence type="predicted"/>
<evidence type="ECO:0000256" key="9">
    <source>
        <dbReference type="SAM" id="Phobius"/>
    </source>
</evidence>
<dbReference type="GO" id="GO:0005763">
    <property type="term" value="C:mitochondrial small ribosomal subunit"/>
    <property type="evidence" value="ECO:0007669"/>
    <property type="project" value="TreeGrafter"/>
</dbReference>
<dbReference type="InterPro" id="IPR005599">
    <property type="entry name" value="GPI_mannosylTrfase"/>
</dbReference>
<keyword evidence="10" id="KW-1185">Reference proteome</keyword>
<evidence type="ECO:0000256" key="6">
    <source>
        <dbReference type="ARBA" id="ARBA00022989"/>
    </source>
</evidence>
<protein>
    <submittedName>
        <fullName evidence="11">Mannosyltransferase</fullName>
    </submittedName>
</protein>
<keyword evidence="5" id="KW-0256">Endoplasmic reticulum</keyword>
<feature type="transmembrane region" description="Helical" evidence="9">
    <location>
        <begin position="617"/>
        <end position="635"/>
    </location>
</feature>
<dbReference type="GO" id="GO:0005789">
    <property type="term" value="C:endoplasmic reticulum membrane"/>
    <property type="evidence" value="ECO:0007669"/>
    <property type="project" value="UniProtKB-SubCell"/>
</dbReference>
<dbReference type="GO" id="GO:0003735">
    <property type="term" value="F:structural constituent of ribosome"/>
    <property type="evidence" value="ECO:0007669"/>
    <property type="project" value="TreeGrafter"/>
</dbReference>
<comment type="subcellular location">
    <subcellularLocation>
        <location evidence="1">Endoplasmic reticulum membrane</location>
        <topology evidence="1">Multi-pass membrane protein</topology>
    </subcellularLocation>
</comment>
<feature type="compositionally biased region" description="Basic and acidic residues" evidence="8">
    <location>
        <begin position="393"/>
        <end position="404"/>
    </location>
</feature>
<feature type="region of interest" description="Disordered" evidence="8">
    <location>
        <begin position="334"/>
        <end position="407"/>
    </location>
</feature>
<feature type="transmembrane region" description="Helical" evidence="9">
    <location>
        <begin position="739"/>
        <end position="756"/>
    </location>
</feature>
<dbReference type="InterPro" id="IPR019374">
    <property type="entry name" value="Ribosomal_mS22"/>
</dbReference>
<accession>A0A914X859</accession>
<dbReference type="Pfam" id="PF03901">
    <property type="entry name" value="Glyco_transf_22"/>
    <property type="match status" value="1"/>
</dbReference>
<keyword evidence="4 9" id="KW-0812">Transmembrane</keyword>
<evidence type="ECO:0000256" key="4">
    <source>
        <dbReference type="ARBA" id="ARBA00022692"/>
    </source>
</evidence>
<dbReference type="WBParaSite" id="PSAMB.scaffold6799size8772.g29105.t1">
    <property type="protein sequence ID" value="PSAMB.scaffold6799size8772.g29105.t1"/>
    <property type="gene ID" value="PSAMB.scaffold6799size8772.g29105"/>
</dbReference>
<evidence type="ECO:0000256" key="7">
    <source>
        <dbReference type="ARBA" id="ARBA00023136"/>
    </source>
</evidence>
<dbReference type="GO" id="GO:0016757">
    <property type="term" value="F:glycosyltransferase activity"/>
    <property type="evidence" value="ECO:0007669"/>
    <property type="project" value="UniProtKB-KW"/>
</dbReference>
<organism evidence="10 11">
    <name type="scientific">Plectus sambesii</name>
    <dbReference type="NCBI Taxonomy" id="2011161"/>
    <lineage>
        <taxon>Eukaryota</taxon>
        <taxon>Metazoa</taxon>
        <taxon>Ecdysozoa</taxon>
        <taxon>Nematoda</taxon>
        <taxon>Chromadorea</taxon>
        <taxon>Plectida</taxon>
        <taxon>Plectina</taxon>
        <taxon>Plectoidea</taxon>
        <taxon>Plectidae</taxon>
        <taxon>Plectus</taxon>
    </lineage>
</organism>
<dbReference type="PANTHER" id="PTHR13071">
    <property type="entry name" value="MITOCHONDRIAL 28S RIBOSOMAL PROTEIN S22"/>
    <property type="match status" value="1"/>
</dbReference>
<feature type="transmembrane region" description="Helical" evidence="9">
    <location>
        <begin position="768"/>
        <end position="786"/>
    </location>
</feature>
<evidence type="ECO:0000256" key="8">
    <source>
        <dbReference type="SAM" id="MobiDB-lite"/>
    </source>
</evidence>
<evidence type="ECO:0000256" key="2">
    <source>
        <dbReference type="ARBA" id="ARBA00022676"/>
    </source>
</evidence>